<dbReference type="ChiTaRS" id="DCAF11">
    <property type="organism name" value="human"/>
</dbReference>
<organism evidence="2">
    <name type="scientific">Homo sapiens</name>
    <name type="common">Human</name>
    <dbReference type="NCBI Taxonomy" id="9606"/>
    <lineage>
        <taxon>Eukaryota</taxon>
        <taxon>Metazoa</taxon>
        <taxon>Chordata</taxon>
        <taxon>Craniata</taxon>
        <taxon>Vertebrata</taxon>
        <taxon>Euteleostomi</taxon>
        <taxon>Mammalia</taxon>
        <taxon>Eutheria</taxon>
        <taxon>Euarchontoglires</taxon>
        <taxon>Primates</taxon>
        <taxon>Haplorrhini</taxon>
        <taxon>Catarrhini</taxon>
        <taxon>Hominidae</taxon>
        <taxon>Homo</taxon>
    </lineage>
</organism>
<accession>L8E9S7</accession>
<proteinExistence type="predicted"/>
<gene>
    <name evidence="2" type="primary">DCAF11</name>
</gene>
<name>L8E9S7_HUMAN</name>
<sequence>MIWASLIATLRRLSVASTAKMVKYSCLLAKTRQSDSMTADMAVSVNSRASRPAT</sequence>
<dbReference type="EMBL" id="HF584422">
    <property type="protein sequence ID" value="CCQ43919.1"/>
    <property type="molecule type" value="Genomic_DNA"/>
</dbReference>
<feature type="chain" id="PRO_5003988749" evidence="1">
    <location>
        <begin position="17"/>
        <end position="54"/>
    </location>
</feature>
<feature type="signal peptide" evidence="1">
    <location>
        <begin position="1"/>
        <end position="16"/>
    </location>
</feature>
<reference evidence="2" key="1">
    <citation type="journal article" date="2013" name="PLoS ONE">
        <title>Direct detection of alternative open reading frames translation products in human significantly expands the proteome.</title>
        <authorList>
            <person name="Vanderperre B."/>
            <person name="Lucier J.-F."/>
            <person name="Motard J."/>
            <person name="Tremblay G."/>
            <person name="Vanderperre S."/>
            <person name="Wisztorski M."/>
            <person name="Salzet M."/>
            <person name="Boisvert F.-M."/>
            <person name="Roucou X."/>
        </authorList>
    </citation>
    <scope>NUCLEOTIDE SEQUENCE</scope>
</reference>
<evidence type="ECO:0000313" key="2">
    <source>
        <dbReference type="EMBL" id="CCQ43919.1"/>
    </source>
</evidence>
<dbReference type="OrthoDB" id="63070at2759"/>
<protein>
    <submittedName>
        <fullName evidence="2">Alternative protein DCAF11</fullName>
    </submittedName>
</protein>
<evidence type="ECO:0000256" key="1">
    <source>
        <dbReference type="SAM" id="SignalP"/>
    </source>
</evidence>
<dbReference type="AlphaFoldDB" id="L8E9S7"/>
<keyword evidence="1" id="KW-0732">Signal</keyword>